<evidence type="ECO:0000256" key="5">
    <source>
        <dbReference type="ARBA" id="ARBA00022692"/>
    </source>
</evidence>
<keyword evidence="6 9" id="KW-1133">Transmembrane helix</keyword>
<name>A0A5B8YHV8_9FLAO</name>
<keyword evidence="11" id="KW-1185">Reference proteome</keyword>
<keyword evidence="5 9" id="KW-0812">Transmembrane</keyword>
<feature type="transmembrane region" description="Helical" evidence="9">
    <location>
        <begin position="62"/>
        <end position="81"/>
    </location>
</feature>
<evidence type="ECO:0000256" key="7">
    <source>
        <dbReference type="ARBA" id="ARBA00023136"/>
    </source>
</evidence>
<dbReference type="PANTHER" id="PTHR30574">
    <property type="entry name" value="INNER MEMBRANE PROTEIN YEDE"/>
    <property type="match status" value="1"/>
</dbReference>
<dbReference type="KEGG" id="anp:FK178_02310"/>
<evidence type="ECO:0000256" key="8">
    <source>
        <dbReference type="ARBA" id="ARBA00035655"/>
    </source>
</evidence>
<dbReference type="OrthoDB" id="9814020at2"/>
<gene>
    <name evidence="10" type="ORF">FK178_02310</name>
</gene>
<dbReference type="EMBL" id="CP042476">
    <property type="protein sequence ID" value="QED36618.1"/>
    <property type="molecule type" value="Genomic_DNA"/>
</dbReference>
<dbReference type="AlphaFoldDB" id="A0A5B8YHV8"/>
<dbReference type="RefSeq" id="WP_146830607.1">
    <property type="nucleotide sequence ID" value="NZ_CP042476.1"/>
</dbReference>
<sequence length="185" mass="19823">MEWILEPWPWYVAGPLIAGIMFLLLFTGKNFGMSSNLRTMCTIGGADKVADFFDFNWKSQKWNLVVVLGAIIGGFIGANLLSTSTAVDINPDTVEILEGYGFESAGEAYLPAELFELEALTDPKAIIILLIGGILIGFGARYAGGCTSGHAISGLSNLQLPSLIAVTGFFIGGLVMVHLLYPLIF</sequence>
<protein>
    <submittedName>
        <fullName evidence="10">YeeE/YedE family protein</fullName>
    </submittedName>
</protein>
<keyword evidence="3" id="KW-1003">Cell membrane</keyword>
<evidence type="ECO:0000256" key="1">
    <source>
        <dbReference type="ARBA" id="ARBA00004429"/>
    </source>
</evidence>
<comment type="similarity">
    <text evidence="8">Belongs to the TsuA/YedE (TC 9.B.102) family.</text>
</comment>
<dbReference type="PANTHER" id="PTHR30574:SF1">
    <property type="entry name" value="SULPHUR TRANSPORT DOMAIN-CONTAINING PROTEIN"/>
    <property type="match status" value="1"/>
</dbReference>
<keyword evidence="4" id="KW-0997">Cell inner membrane</keyword>
<evidence type="ECO:0000256" key="4">
    <source>
        <dbReference type="ARBA" id="ARBA00022519"/>
    </source>
</evidence>
<evidence type="ECO:0000256" key="6">
    <source>
        <dbReference type="ARBA" id="ARBA00022989"/>
    </source>
</evidence>
<dbReference type="Pfam" id="PF04143">
    <property type="entry name" value="Sulf_transp"/>
    <property type="match status" value="1"/>
</dbReference>
<proteinExistence type="inferred from homology"/>
<dbReference type="InterPro" id="IPR007272">
    <property type="entry name" value="Sulf_transp_TsuA/YedE"/>
</dbReference>
<accession>A0A5B8YHV8</accession>
<feature type="transmembrane region" description="Helical" evidence="9">
    <location>
        <begin position="125"/>
        <end position="143"/>
    </location>
</feature>
<keyword evidence="7 9" id="KW-0472">Membrane</keyword>
<evidence type="ECO:0000256" key="9">
    <source>
        <dbReference type="SAM" id="Phobius"/>
    </source>
</evidence>
<dbReference type="GO" id="GO:0005886">
    <property type="term" value="C:plasma membrane"/>
    <property type="evidence" value="ECO:0007669"/>
    <property type="project" value="UniProtKB-SubCell"/>
</dbReference>
<evidence type="ECO:0000313" key="10">
    <source>
        <dbReference type="EMBL" id="QED36618.1"/>
    </source>
</evidence>
<keyword evidence="2" id="KW-0813">Transport</keyword>
<reference evidence="10 11" key="1">
    <citation type="submission" date="2019-08" db="EMBL/GenBank/DDBJ databases">
        <title>Antarcticibacterium arcticum sp. nov., a bacterium isolated from marine sediment of the Canadian Beaufort Sea.</title>
        <authorList>
            <person name="Lee Y.M."/>
            <person name="Baek K."/>
            <person name="Lee D.-H."/>
            <person name="Shin S.C."/>
            <person name="Jin Y.K."/>
            <person name="Park Y."/>
        </authorList>
    </citation>
    <scope>NUCLEOTIDE SEQUENCE [LARGE SCALE GENOMIC DNA]</scope>
    <source>
        <strain evidence="10 11">PAMC 28998</strain>
    </source>
</reference>
<dbReference type="Proteomes" id="UP000321954">
    <property type="component" value="Chromosome"/>
</dbReference>
<evidence type="ECO:0000313" key="11">
    <source>
        <dbReference type="Proteomes" id="UP000321954"/>
    </source>
</evidence>
<feature type="transmembrane region" description="Helical" evidence="9">
    <location>
        <begin position="163"/>
        <end position="184"/>
    </location>
</feature>
<comment type="subcellular location">
    <subcellularLocation>
        <location evidence="1">Cell inner membrane</location>
        <topology evidence="1">Multi-pass membrane protein</topology>
    </subcellularLocation>
</comment>
<evidence type="ECO:0000256" key="3">
    <source>
        <dbReference type="ARBA" id="ARBA00022475"/>
    </source>
</evidence>
<evidence type="ECO:0000256" key="2">
    <source>
        <dbReference type="ARBA" id="ARBA00022448"/>
    </source>
</evidence>
<organism evidence="10 11">
    <name type="scientific">Antarcticibacterium arcticum</name>
    <dbReference type="NCBI Taxonomy" id="2585771"/>
    <lineage>
        <taxon>Bacteria</taxon>
        <taxon>Pseudomonadati</taxon>
        <taxon>Bacteroidota</taxon>
        <taxon>Flavobacteriia</taxon>
        <taxon>Flavobacteriales</taxon>
        <taxon>Flavobacteriaceae</taxon>
        <taxon>Antarcticibacterium</taxon>
    </lineage>
</organism>
<feature type="transmembrane region" description="Helical" evidence="9">
    <location>
        <begin position="12"/>
        <end position="28"/>
    </location>
</feature>